<gene>
    <name evidence="11" type="ORF">SAMN02745249_01278</name>
</gene>
<keyword evidence="6" id="KW-0479">Metal-binding</keyword>
<dbReference type="AlphaFoldDB" id="A0A1M4WU98"/>
<keyword evidence="12" id="KW-1185">Reference proteome</keyword>
<evidence type="ECO:0000256" key="10">
    <source>
        <dbReference type="ARBA" id="ARBA00032441"/>
    </source>
</evidence>
<dbReference type="STRING" id="1121025.SAMN02745249_01278"/>
<accession>A0A1M4WU98</accession>
<keyword evidence="7" id="KW-0547">Nucleotide-binding</keyword>
<dbReference type="RefSeq" id="WP_143274290.1">
    <property type="nucleotide sequence ID" value="NZ_FQUF01000017.1"/>
</dbReference>
<evidence type="ECO:0000256" key="6">
    <source>
        <dbReference type="ARBA" id="ARBA00022723"/>
    </source>
</evidence>
<dbReference type="OrthoDB" id="9815896at2"/>
<proteinExistence type="inferred from homology"/>
<evidence type="ECO:0000256" key="2">
    <source>
        <dbReference type="ARBA" id="ARBA00007599"/>
    </source>
</evidence>
<comment type="similarity">
    <text evidence="2">Belongs to the TsaE family.</text>
</comment>
<reference evidence="11 12" key="1">
    <citation type="submission" date="2016-11" db="EMBL/GenBank/DDBJ databases">
        <authorList>
            <person name="Jaros S."/>
            <person name="Januszkiewicz K."/>
            <person name="Wedrychowicz H."/>
        </authorList>
    </citation>
    <scope>NUCLEOTIDE SEQUENCE [LARGE SCALE GENOMIC DNA]</scope>
    <source>
        <strain evidence="11 12">DSM 15692</strain>
    </source>
</reference>
<evidence type="ECO:0000256" key="8">
    <source>
        <dbReference type="ARBA" id="ARBA00022840"/>
    </source>
</evidence>
<evidence type="ECO:0000256" key="7">
    <source>
        <dbReference type="ARBA" id="ARBA00022741"/>
    </source>
</evidence>
<dbReference type="InterPro" id="IPR027417">
    <property type="entry name" value="P-loop_NTPase"/>
</dbReference>
<sequence length="154" mass="17452">MITIVTNNEEETIKFAKKLTTYLKPGMTLLLEGDLGAGKTTFTKGIGEGLDVGRIIKSPTYTIVREYPNGKIPLYHVDLYRLTENEVPDLGLDEYFEGDGISVVEWPSVAPEDLPNNHLEIELKREDENPEKRVITLEAVGKEYEEVLEHFQND</sequence>
<dbReference type="Proteomes" id="UP000184128">
    <property type="component" value="Unassembled WGS sequence"/>
</dbReference>
<keyword evidence="8" id="KW-0067">ATP-binding</keyword>
<dbReference type="InterPro" id="IPR003442">
    <property type="entry name" value="T6A_TsaE"/>
</dbReference>
<dbReference type="SUPFAM" id="SSF52540">
    <property type="entry name" value="P-loop containing nucleoside triphosphate hydrolases"/>
    <property type="match status" value="1"/>
</dbReference>
<dbReference type="GO" id="GO:0002949">
    <property type="term" value="P:tRNA threonylcarbamoyladenosine modification"/>
    <property type="evidence" value="ECO:0007669"/>
    <property type="project" value="InterPro"/>
</dbReference>
<organism evidence="11 12">
    <name type="scientific">Atopostipes suicloacalis DSM 15692</name>
    <dbReference type="NCBI Taxonomy" id="1121025"/>
    <lineage>
        <taxon>Bacteria</taxon>
        <taxon>Bacillati</taxon>
        <taxon>Bacillota</taxon>
        <taxon>Bacilli</taxon>
        <taxon>Lactobacillales</taxon>
        <taxon>Carnobacteriaceae</taxon>
        <taxon>Atopostipes</taxon>
    </lineage>
</organism>
<dbReference type="PANTHER" id="PTHR33540:SF2">
    <property type="entry name" value="TRNA THREONYLCARBAMOYLADENOSINE BIOSYNTHESIS PROTEIN TSAE"/>
    <property type="match status" value="1"/>
</dbReference>
<dbReference type="GO" id="GO:0005737">
    <property type="term" value="C:cytoplasm"/>
    <property type="evidence" value="ECO:0007669"/>
    <property type="project" value="UniProtKB-SubCell"/>
</dbReference>
<keyword evidence="4" id="KW-0963">Cytoplasm</keyword>
<evidence type="ECO:0000256" key="3">
    <source>
        <dbReference type="ARBA" id="ARBA00019010"/>
    </source>
</evidence>
<evidence type="ECO:0000256" key="1">
    <source>
        <dbReference type="ARBA" id="ARBA00004496"/>
    </source>
</evidence>
<protein>
    <recommendedName>
        <fullName evidence="3">tRNA threonylcarbamoyladenosine biosynthesis protein TsaE</fullName>
    </recommendedName>
    <alternativeName>
        <fullName evidence="10">t(6)A37 threonylcarbamoyladenosine biosynthesis protein TsaE</fullName>
    </alternativeName>
</protein>
<dbReference type="PANTHER" id="PTHR33540">
    <property type="entry name" value="TRNA THREONYLCARBAMOYLADENOSINE BIOSYNTHESIS PROTEIN TSAE"/>
    <property type="match status" value="1"/>
</dbReference>
<dbReference type="EMBL" id="FQUF01000017">
    <property type="protein sequence ID" value="SHE84790.1"/>
    <property type="molecule type" value="Genomic_DNA"/>
</dbReference>
<evidence type="ECO:0000256" key="5">
    <source>
        <dbReference type="ARBA" id="ARBA00022694"/>
    </source>
</evidence>
<evidence type="ECO:0000256" key="4">
    <source>
        <dbReference type="ARBA" id="ARBA00022490"/>
    </source>
</evidence>
<comment type="subcellular location">
    <subcellularLocation>
        <location evidence="1">Cytoplasm</location>
    </subcellularLocation>
</comment>
<dbReference type="NCBIfam" id="TIGR00150">
    <property type="entry name" value="T6A_YjeE"/>
    <property type="match status" value="1"/>
</dbReference>
<dbReference type="GO" id="GO:0005524">
    <property type="term" value="F:ATP binding"/>
    <property type="evidence" value="ECO:0007669"/>
    <property type="project" value="UniProtKB-KW"/>
</dbReference>
<keyword evidence="5" id="KW-0819">tRNA processing</keyword>
<dbReference type="Pfam" id="PF02367">
    <property type="entry name" value="TsaE"/>
    <property type="match status" value="1"/>
</dbReference>
<evidence type="ECO:0000256" key="9">
    <source>
        <dbReference type="ARBA" id="ARBA00022842"/>
    </source>
</evidence>
<dbReference type="GO" id="GO:0046872">
    <property type="term" value="F:metal ion binding"/>
    <property type="evidence" value="ECO:0007669"/>
    <property type="project" value="UniProtKB-KW"/>
</dbReference>
<dbReference type="Gene3D" id="3.40.50.300">
    <property type="entry name" value="P-loop containing nucleotide triphosphate hydrolases"/>
    <property type="match status" value="1"/>
</dbReference>
<name>A0A1M4WU98_9LACT</name>
<evidence type="ECO:0000313" key="12">
    <source>
        <dbReference type="Proteomes" id="UP000184128"/>
    </source>
</evidence>
<keyword evidence="9" id="KW-0460">Magnesium</keyword>
<evidence type="ECO:0000313" key="11">
    <source>
        <dbReference type="EMBL" id="SHE84790.1"/>
    </source>
</evidence>